<comment type="caution">
    <text evidence="1">The sequence shown here is derived from an EMBL/GenBank/DDBJ whole genome shotgun (WGS) entry which is preliminary data.</text>
</comment>
<dbReference type="PANTHER" id="PTHR46890">
    <property type="entry name" value="NON-LTR RETROLELEMENT REVERSE TRANSCRIPTASE-LIKE PROTEIN-RELATED"/>
    <property type="match status" value="1"/>
</dbReference>
<proteinExistence type="predicted"/>
<accession>A0AAW2NGN5</accession>
<evidence type="ECO:0000313" key="1">
    <source>
        <dbReference type="EMBL" id="KAL0342113.1"/>
    </source>
</evidence>
<gene>
    <name evidence="1" type="ORF">Scaly_1873900</name>
</gene>
<dbReference type="SUPFAM" id="SSF56219">
    <property type="entry name" value="DNase I-like"/>
    <property type="match status" value="1"/>
</dbReference>
<reference evidence="1" key="1">
    <citation type="submission" date="2020-06" db="EMBL/GenBank/DDBJ databases">
        <authorList>
            <person name="Li T."/>
            <person name="Hu X."/>
            <person name="Zhang T."/>
            <person name="Song X."/>
            <person name="Zhang H."/>
            <person name="Dai N."/>
            <person name="Sheng W."/>
            <person name="Hou X."/>
            <person name="Wei L."/>
        </authorList>
    </citation>
    <scope>NUCLEOTIDE SEQUENCE</scope>
    <source>
        <strain evidence="1">KEN8</strain>
        <tissue evidence="1">Leaf</tissue>
    </source>
</reference>
<dbReference type="InterPro" id="IPR052343">
    <property type="entry name" value="Retrotransposon-Effector_Assoc"/>
</dbReference>
<dbReference type="InterPro" id="IPR036691">
    <property type="entry name" value="Endo/exonu/phosph_ase_sf"/>
</dbReference>
<dbReference type="PANTHER" id="PTHR46890:SF48">
    <property type="entry name" value="RNA-DIRECTED DNA POLYMERASE"/>
    <property type="match status" value="1"/>
</dbReference>
<dbReference type="Gene3D" id="3.60.10.10">
    <property type="entry name" value="Endonuclease/exonuclease/phosphatase"/>
    <property type="match status" value="1"/>
</dbReference>
<protein>
    <recommendedName>
        <fullName evidence="2">Reverse transcriptase domain-containing protein</fullName>
    </recommendedName>
</protein>
<evidence type="ECO:0008006" key="2">
    <source>
        <dbReference type="Google" id="ProtNLM"/>
    </source>
</evidence>
<dbReference type="EMBL" id="JACGWM010000011">
    <property type="protein sequence ID" value="KAL0342113.1"/>
    <property type="molecule type" value="Genomic_DNA"/>
</dbReference>
<sequence length="477" mass="55055">MRISRILISLFLRRYTNLLVRSLKSLTSWWRLPRSPTERHESPGVELSRAGEPYDRRSGGLALLWQKSIEVQLQSFSSYHMDVSVRLNEVGDWWRFTGIYGEPDTGKRFEFWNLLCRLHHQSIRPWLCAGDFNEILAHSEKKGGPLRAEWQIRNFRNCLAECSLHDLGFQVNLGLAFFLILGFTMLGPHIPITLRCHRASAKDSVGSLGGSENVFGLKRLGSKNRLVRILLKKLGRPRRCPVPKELERLLVARKQSRMTQDNRDQMSSDKAELSKLILQEETFWKQRSKDLWLKEGDRNSSFFHAKASRRHQTNSIRKLRNPDGSWTETAEGVQRCILEYFQGVFTSSRPRPDDIQSGTECLQLFVNAEMVEDLLRPYTETESDVISCVLNFLNSRILPMGFNETHIVLIPKCKQPQSLSQYRPISLCNVAYKIASKSIANRLKPWLDRIISPAQSAFVPGRLITDNVYWLLRLTIS</sequence>
<organism evidence="1">
    <name type="scientific">Sesamum calycinum</name>
    <dbReference type="NCBI Taxonomy" id="2727403"/>
    <lineage>
        <taxon>Eukaryota</taxon>
        <taxon>Viridiplantae</taxon>
        <taxon>Streptophyta</taxon>
        <taxon>Embryophyta</taxon>
        <taxon>Tracheophyta</taxon>
        <taxon>Spermatophyta</taxon>
        <taxon>Magnoliopsida</taxon>
        <taxon>eudicotyledons</taxon>
        <taxon>Gunneridae</taxon>
        <taxon>Pentapetalae</taxon>
        <taxon>asterids</taxon>
        <taxon>lamiids</taxon>
        <taxon>Lamiales</taxon>
        <taxon>Pedaliaceae</taxon>
        <taxon>Sesamum</taxon>
    </lineage>
</organism>
<reference evidence="1" key="2">
    <citation type="journal article" date="2024" name="Plant">
        <title>Genomic evolution and insights into agronomic trait innovations of Sesamum species.</title>
        <authorList>
            <person name="Miao H."/>
            <person name="Wang L."/>
            <person name="Qu L."/>
            <person name="Liu H."/>
            <person name="Sun Y."/>
            <person name="Le M."/>
            <person name="Wang Q."/>
            <person name="Wei S."/>
            <person name="Zheng Y."/>
            <person name="Lin W."/>
            <person name="Duan Y."/>
            <person name="Cao H."/>
            <person name="Xiong S."/>
            <person name="Wang X."/>
            <person name="Wei L."/>
            <person name="Li C."/>
            <person name="Ma Q."/>
            <person name="Ju M."/>
            <person name="Zhao R."/>
            <person name="Li G."/>
            <person name="Mu C."/>
            <person name="Tian Q."/>
            <person name="Mei H."/>
            <person name="Zhang T."/>
            <person name="Gao T."/>
            <person name="Zhang H."/>
        </authorList>
    </citation>
    <scope>NUCLEOTIDE SEQUENCE</scope>
    <source>
        <strain evidence="1">KEN8</strain>
    </source>
</reference>
<name>A0AAW2NGN5_9LAMI</name>
<dbReference type="AlphaFoldDB" id="A0AAW2NGN5"/>